<gene>
    <name evidence="6" type="ORF">BASA50_001474</name>
</gene>
<dbReference type="InterPro" id="IPR030667">
    <property type="entry name" value="APP-BP1"/>
</dbReference>
<keyword evidence="7" id="KW-1185">Reference proteome</keyword>
<evidence type="ECO:0000259" key="5">
    <source>
        <dbReference type="Pfam" id="PF00899"/>
    </source>
</evidence>
<evidence type="ECO:0000256" key="2">
    <source>
        <dbReference type="ARBA" id="ARBA00006868"/>
    </source>
</evidence>
<dbReference type="InterPro" id="IPR000594">
    <property type="entry name" value="ThiF_NAD_FAD-bd"/>
</dbReference>
<proteinExistence type="inferred from homology"/>
<evidence type="ECO:0000256" key="1">
    <source>
        <dbReference type="ARBA" id="ARBA00005032"/>
    </source>
</evidence>
<protein>
    <recommendedName>
        <fullName evidence="4">NEDD8-activating enzyme E1 regulatory subunit</fullName>
    </recommendedName>
</protein>
<dbReference type="InterPro" id="IPR035985">
    <property type="entry name" value="Ubiquitin-activating_enz"/>
</dbReference>
<reference evidence="6 7" key="1">
    <citation type="submission" date="2021-02" db="EMBL/GenBank/DDBJ databases">
        <title>Variation within the Batrachochytrium salamandrivorans European outbreak.</title>
        <authorList>
            <person name="Kelly M."/>
            <person name="Pasmans F."/>
            <person name="Shea T.P."/>
            <person name="Munoz J.F."/>
            <person name="Carranza S."/>
            <person name="Cuomo C.A."/>
            <person name="Martel A."/>
        </authorList>
    </citation>
    <scope>NUCLEOTIDE SEQUENCE [LARGE SCALE GENOMIC DNA]</scope>
    <source>
        <strain evidence="6 7">AMFP18/2</strain>
    </source>
</reference>
<dbReference type="SUPFAM" id="SSF69572">
    <property type="entry name" value="Activating enzymes of the ubiquitin-like proteins"/>
    <property type="match status" value="1"/>
</dbReference>
<comment type="similarity">
    <text evidence="2 4">Belongs to the ubiquitin-activating E1 family. ULA1 subfamily.</text>
</comment>
<dbReference type="Gene3D" id="3.40.50.720">
    <property type="entry name" value="NAD(P)-binding Rossmann-like Domain"/>
    <property type="match status" value="2"/>
</dbReference>
<sequence length="518" mass="57474">MDGHSQKYDRQLRLWQAHGQSILQKSHICLLNGSAVGAETLKNLILPGVGSFTVVDQGLVTGEQAGRNFFLDTVSIGKSRSESLVYFLGELNDDVIGKAVVRCPSEIISSSPEFFNQFSLVIATEICEKDMRKLSEICWSRSIALIIIKSHGFFGYCRLVKPEHTIIERHDAPGSDFRFDCPFPALVSHVNDINIDTMDSMGASHVPYVALILKALLNWKSKNDGALPSNSLEKAAFRHEITLLKHPSAMDDENIVEALSMAYKAYSETKIPSEVVAILGDPKTTNLSATSSDFWLLVAALKRFTELEGNGLLPVSGVVPDMKADTDSFIKLQRIYRTKAHEDRVCIRRHLDTLLNSVGRDLSSINDDQVEIFSKNASTLRLIRFRSIESEYANSLAGTYVDDENIAYYWLLRAVDRFRDVYERYPGSCIQDIDTDTQSLGVLVSQLHQENNVSGVTINLDQTSEIVRAGGCELHNIASIIGGIASQEAIKLLTGQYTPVDNTVIFNGIRSAFSVFKL</sequence>
<dbReference type="InterPro" id="IPR045886">
    <property type="entry name" value="ThiF/MoeB/HesA"/>
</dbReference>
<evidence type="ECO:0000313" key="6">
    <source>
        <dbReference type="EMBL" id="KAH6601616.1"/>
    </source>
</evidence>
<comment type="function">
    <text evidence="4">Regulatory subunit of the dimeric UBA3-ULA1 E1 enzyme.</text>
</comment>
<dbReference type="Pfam" id="PF00899">
    <property type="entry name" value="ThiF"/>
    <property type="match status" value="1"/>
</dbReference>
<dbReference type="PANTHER" id="PTHR10953">
    <property type="entry name" value="UBIQUITIN-ACTIVATING ENZYME E1"/>
    <property type="match status" value="1"/>
</dbReference>
<feature type="domain" description="THIF-type NAD/FAD binding fold" evidence="5">
    <location>
        <begin position="8"/>
        <end position="517"/>
    </location>
</feature>
<dbReference type="PANTHER" id="PTHR10953:SF29">
    <property type="entry name" value="NEDD8-ACTIVATING ENZYME E1 REGULATORY SUBUNIT"/>
    <property type="match status" value="1"/>
</dbReference>
<evidence type="ECO:0000256" key="4">
    <source>
        <dbReference type="PIRNR" id="PIRNR039099"/>
    </source>
</evidence>
<accession>A0ABQ8FP17</accession>
<name>A0ABQ8FP17_9FUNG</name>
<dbReference type="PIRSF" id="PIRSF039099">
    <property type="entry name" value="APP-BP1"/>
    <property type="match status" value="1"/>
</dbReference>
<comment type="pathway">
    <text evidence="1 4">Protein modification; protein neddylation.</text>
</comment>
<organism evidence="6 7">
    <name type="scientific">Batrachochytrium salamandrivorans</name>
    <dbReference type="NCBI Taxonomy" id="1357716"/>
    <lineage>
        <taxon>Eukaryota</taxon>
        <taxon>Fungi</taxon>
        <taxon>Fungi incertae sedis</taxon>
        <taxon>Chytridiomycota</taxon>
        <taxon>Chytridiomycota incertae sedis</taxon>
        <taxon>Chytridiomycetes</taxon>
        <taxon>Rhizophydiales</taxon>
        <taxon>Rhizophydiales incertae sedis</taxon>
        <taxon>Batrachochytrium</taxon>
    </lineage>
</organism>
<evidence type="ECO:0000256" key="3">
    <source>
        <dbReference type="ARBA" id="ARBA00022786"/>
    </source>
</evidence>
<dbReference type="Proteomes" id="UP001648503">
    <property type="component" value="Unassembled WGS sequence"/>
</dbReference>
<evidence type="ECO:0000313" key="7">
    <source>
        <dbReference type="Proteomes" id="UP001648503"/>
    </source>
</evidence>
<keyword evidence="3 4" id="KW-0833">Ubl conjugation pathway</keyword>
<dbReference type="EMBL" id="JAFCIX010000002">
    <property type="protein sequence ID" value="KAH6601616.1"/>
    <property type="molecule type" value="Genomic_DNA"/>
</dbReference>
<comment type="caution">
    <text evidence="6">The sequence shown here is derived from an EMBL/GenBank/DDBJ whole genome shotgun (WGS) entry which is preliminary data.</text>
</comment>